<dbReference type="Gene3D" id="2.40.128.130">
    <property type="entry name" value="Autotransporter beta-domain"/>
    <property type="match status" value="1"/>
</dbReference>
<dbReference type="AlphaFoldDB" id="A0AAX2J9M9"/>
<dbReference type="InterPro" id="IPR005546">
    <property type="entry name" value="Autotransporte_beta"/>
</dbReference>
<dbReference type="Proteomes" id="UP000249008">
    <property type="component" value="Chromosome 1"/>
</dbReference>
<evidence type="ECO:0000259" key="1">
    <source>
        <dbReference type="PROSITE" id="PS51208"/>
    </source>
</evidence>
<feature type="domain" description="Autotransporter" evidence="1">
    <location>
        <begin position="965"/>
        <end position="1255"/>
    </location>
</feature>
<dbReference type="PROSITE" id="PS51208">
    <property type="entry name" value="AUTOTRANSPORTER"/>
    <property type="match status" value="1"/>
</dbReference>
<organism evidence="2 3">
    <name type="scientific">Fusobacterium ulcerans</name>
    <dbReference type="NCBI Taxonomy" id="861"/>
    <lineage>
        <taxon>Bacteria</taxon>
        <taxon>Fusobacteriati</taxon>
        <taxon>Fusobacteriota</taxon>
        <taxon>Fusobacteriia</taxon>
        <taxon>Fusobacteriales</taxon>
        <taxon>Fusobacteriaceae</taxon>
        <taxon>Fusobacterium</taxon>
    </lineage>
</organism>
<evidence type="ECO:0000313" key="3">
    <source>
        <dbReference type="Proteomes" id="UP000249008"/>
    </source>
</evidence>
<dbReference type="KEGG" id="ful:C4N20_11535"/>
<sequence>MIEKIMKAVKSGNKKRGRNITIGAVVGMLLSCTVAMGEDPPDTEEVGLNITNNGSGIKIDKVFPDNTLKGNTYTNNTEISADKTTGTERVSGIKIDGENKKTNLTLKNNGLISGKSSVERAYGIIVENLGANSKFNFINNGALLGETTSSKQGGYGIYIGSNLGSSTLVNNGLISAKGYHTTGIYVLETRIETLNNNGLILALGDDSGYGIYIHQRGFVKAIENKGLILAKNTGIFLMTLKDYGDTDTLINEGAILGAWEGIRISSGINGDASVMTNRGIISEENSAKECIGINISVGNGTNDRVGTLTNDGLISAKGTDASSGIKTQYSGRVGNLISNGLIISNKIGIRSTSGAAATNRGKIGNIVNNGAISAETYGIAAGPTDDKGGFIDKIVNTGVIYGKTNAIKKEAGTDVEGEIESTINYGILVNGANNDVFDVSGKTLKNYGLTIKNDGAEVTVGTDTPPDEIIVGYKRTVENGIAKDTEIKRKLTIKNAEIIDDSASGGTPLKEITTGTGTKSFEFLSENETEYDNSILNGMDNTLEISGAEVNREVKGSIINAYGNAVIFKDANQKNLTLSGTIVNGGIESGTVAIQGSEGADTLILQSGKVEYSDKTTGSQNTIVNGDIDMGDGKNSITLKTDTIVNGSITTGKDNDTLIIESGAISNGNIVMGEGNDTLTIGSGAIINGTLNGGKVTTSAPSVPITTFATENNTLNFGTADSPSKEETRVFYDISGFESININSKVTFYEKTVKADDGTAKGLEVTGVNDLTIGKNGVLTLRIDGANSNSHALSSNTDTGTIKSEDGGKLLLALNGVGNTATVSFGGLELDDSLKTGHEADYQRDVTLETTSVLHSVKRGTGTNDLEITARVNLPYSPNLRYEKLNKIYHSIISVEDLLGNFNVDDEGLVLFLDYLNNIYTGSPYSYSSELSRKSAGMFRDIVVDNIFRPEKDKWMIYGGLTHIDGGTKDTYYGKGYYTTDIGSSDMDADTKITGAYMLGEYGVSDTLTSGVVIGGNKLKSDLSNGSKVDGSALYLGAYAKKYIGNLKVTVGAGFQYGDYDADRLAVNKVTSDSAESVMKYSDNYNDITYDIYLNGRYSHNIGNNLFLEPYTTLSYTYIDQDGANEGNKTLAIETDSKSFDYTVGKVGVDLKKVIPHEKGKSTLSAGVSYTKILDGADEEHITGRFKGGSDFDILVAHKNEHSIGLNAKYALELENGVIFDVKGTYSVERDSHNGSGKNRTKGEWIVGAGLGYKF</sequence>
<dbReference type="GeneID" id="78455446"/>
<protein>
    <submittedName>
        <fullName evidence="2">Uncharacterized protein with a C-terminal OMP (Outer membrane protein) domain</fullName>
    </submittedName>
</protein>
<dbReference type="InterPro" id="IPR036709">
    <property type="entry name" value="Autotransporte_beta_dom_sf"/>
</dbReference>
<dbReference type="SMART" id="SM00869">
    <property type="entry name" value="Autotransporter"/>
    <property type="match status" value="1"/>
</dbReference>
<accession>A0AAX2J9M9</accession>
<evidence type="ECO:0000313" key="2">
    <source>
        <dbReference type="EMBL" id="SQJ00575.1"/>
    </source>
</evidence>
<name>A0AAX2J9M9_9FUSO</name>
<dbReference type="PROSITE" id="PS51257">
    <property type="entry name" value="PROKAR_LIPOPROTEIN"/>
    <property type="match status" value="1"/>
</dbReference>
<dbReference type="Pfam" id="PF03797">
    <property type="entry name" value="Autotransporter"/>
    <property type="match status" value="1"/>
</dbReference>
<proteinExistence type="predicted"/>
<reference evidence="2 3" key="1">
    <citation type="submission" date="2018-06" db="EMBL/GenBank/DDBJ databases">
        <authorList>
            <consortium name="Pathogen Informatics"/>
            <person name="Doyle S."/>
        </authorList>
    </citation>
    <scope>NUCLEOTIDE SEQUENCE [LARGE SCALE GENOMIC DNA]</scope>
    <source>
        <strain evidence="2 3">NCTC12112</strain>
    </source>
</reference>
<dbReference type="RefSeq" id="WP_005976497.1">
    <property type="nucleotide sequence ID" value="NZ_CABKNW010000001.1"/>
</dbReference>
<dbReference type="EMBL" id="LS483487">
    <property type="protein sequence ID" value="SQJ00575.1"/>
    <property type="molecule type" value="Genomic_DNA"/>
</dbReference>
<dbReference type="SUPFAM" id="SSF103515">
    <property type="entry name" value="Autotransporter"/>
    <property type="match status" value="1"/>
</dbReference>
<gene>
    <name evidence="2" type="ORF">NCTC12112_00865</name>
</gene>